<dbReference type="KEGG" id="cstr:CBE89_10215"/>
<dbReference type="GO" id="GO:0046872">
    <property type="term" value="F:metal ion binding"/>
    <property type="evidence" value="ECO:0007669"/>
    <property type="project" value="UniProtKB-KW"/>
</dbReference>
<evidence type="ECO:0000256" key="2">
    <source>
        <dbReference type="ARBA" id="ARBA00023239"/>
    </source>
</evidence>
<reference evidence="3 4" key="1">
    <citation type="submission" date="2017-05" db="EMBL/GenBank/DDBJ databases">
        <title>Complete genome sequence of Corynebacterium striatum KC-Na-1 isolated from Neophocaena asiaeorientalis in Korea.</title>
        <authorList>
            <person name="Kim J.H."/>
            <person name="Lee K."/>
        </authorList>
    </citation>
    <scope>NUCLEOTIDE SEQUENCE [LARGE SCALE GENOMIC DNA]</scope>
    <source>
        <strain evidence="3 4">KC-Na-01</strain>
    </source>
</reference>
<keyword evidence="2" id="KW-0456">Lyase</keyword>
<dbReference type="Pfam" id="PF01903">
    <property type="entry name" value="CbiX"/>
    <property type="match status" value="1"/>
</dbReference>
<dbReference type="RefSeq" id="WP_086891855.1">
    <property type="nucleotide sequence ID" value="NZ_CP021252.1"/>
</dbReference>
<keyword evidence="1" id="KW-0479">Metal-binding</keyword>
<dbReference type="InterPro" id="IPR050963">
    <property type="entry name" value="Sirohydro_Cobaltochel/CbiX"/>
</dbReference>
<organism evidence="3 4">
    <name type="scientific">Corynebacterium striatum</name>
    <dbReference type="NCBI Taxonomy" id="43770"/>
    <lineage>
        <taxon>Bacteria</taxon>
        <taxon>Bacillati</taxon>
        <taxon>Actinomycetota</taxon>
        <taxon>Actinomycetes</taxon>
        <taxon>Mycobacteriales</taxon>
        <taxon>Corynebacteriaceae</taxon>
        <taxon>Corynebacterium</taxon>
    </lineage>
</organism>
<gene>
    <name evidence="3" type="ORF">CBE89_10215</name>
</gene>
<dbReference type="PANTHER" id="PTHR33542:SF5">
    <property type="entry name" value="FERROCHELATASE CHE1"/>
    <property type="match status" value="1"/>
</dbReference>
<dbReference type="InterPro" id="IPR002762">
    <property type="entry name" value="CbiX-like"/>
</dbReference>
<dbReference type="PANTHER" id="PTHR33542">
    <property type="entry name" value="SIROHYDROCHLORIN FERROCHELATASE, CHLOROPLASTIC"/>
    <property type="match status" value="1"/>
</dbReference>
<dbReference type="CDD" id="cd03416">
    <property type="entry name" value="CbiX_SirB_N"/>
    <property type="match status" value="1"/>
</dbReference>
<dbReference type="EMBL" id="CP021252">
    <property type="protein sequence ID" value="ART21823.1"/>
    <property type="molecule type" value="Genomic_DNA"/>
</dbReference>
<name>A0A2Z2IZU9_CORST</name>
<accession>A0A2Z2IZU9</accession>
<proteinExistence type="predicted"/>
<dbReference type="GO" id="GO:0016829">
    <property type="term" value="F:lyase activity"/>
    <property type="evidence" value="ECO:0007669"/>
    <property type="project" value="UniProtKB-KW"/>
</dbReference>
<evidence type="ECO:0000256" key="1">
    <source>
        <dbReference type="ARBA" id="ARBA00022723"/>
    </source>
</evidence>
<dbReference type="SUPFAM" id="SSF53800">
    <property type="entry name" value="Chelatase"/>
    <property type="match status" value="1"/>
</dbReference>
<dbReference type="Proteomes" id="UP000250197">
    <property type="component" value="Chromosome"/>
</dbReference>
<dbReference type="Gene3D" id="3.40.50.1400">
    <property type="match status" value="2"/>
</dbReference>
<dbReference type="AlphaFoldDB" id="A0A2Z2IZU9"/>
<evidence type="ECO:0000313" key="3">
    <source>
        <dbReference type="EMBL" id="ART21823.1"/>
    </source>
</evidence>
<protein>
    <submittedName>
        <fullName evidence="3">Cobalamin biosynthesis protein CbiX</fullName>
    </submittedName>
</protein>
<evidence type="ECO:0000313" key="4">
    <source>
        <dbReference type="Proteomes" id="UP000250197"/>
    </source>
</evidence>
<sequence length="239" mass="25134">MTALITLSHGSRHPNAVAGIEALTQRAAALADVAHWHCAHLEFNEPDLATAAQQLAARGETEAVVVPLLFTEGYHHRVDVPEAIAAAEEASGLRLLRGDSLGTGADMAQVLAQRAGCQSQCAPMADHLVIYSVGSSNPQANQAIERLAVRVADLTGVSTSVAFATRGGREDVAKQARLYGSVRVLPLFVTEGLLLDLLAEASAYVDSPLGVDLAGIVSHRFAHVAGLPNQTRQLVQIGR</sequence>